<evidence type="ECO:0000313" key="10">
    <source>
        <dbReference type="Proteomes" id="UP000249590"/>
    </source>
</evidence>
<keyword evidence="4 6" id="KW-0378">Hydrolase</keyword>
<dbReference type="GO" id="GO:0008800">
    <property type="term" value="F:beta-lactamase activity"/>
    <property type="evidence" value="ECO:0007669"/>
    <property type="project" value="UniProtKB-UniRule"/>
</dbReference>
<dbReference type="PRINTS" id="PR00118">
    <property type="entry name" value="BLACTAMASEA"/>
</dbReference>
<dbReference type="SUPFAM" id="SSF56601">
    <property type="entry name" value="beta-lactamase/transpeptidase-like"/>
    <property type="match status" value="1"/>
</dbReference>
<dbReference type="PROSITE" id="PS00146">
    <property type="entry name" value="BETA_LACTAMASE_A"/>
    <property type="match status" value="1"/>
</dbReference>
<organism evidence="9 10">
    <name type="scientific">Acuticoccus sediminis</name>
    <dbReference type="NCBI Taxonomy" id="2184697"/>
    <lineage>
        <taxon>Bacteria</taxon>
        <taxon>Pseudomonadati</taxon>
        <taxon>Pseudomonadota</taxon>
        <taxon>Alphaproteobacteria</taxon>
        <taxon>Hyphomicrobiales</taxon>
        <taxon>Amorphaceae</taxon>
        <taxon>Acuticoccus</taxon>
    </lineage>
</organism>
<reference evidence="9 10" key="1">
    <citation type="submission" date="2018-05" db="EMBL/GenBank/DDBJ databases">
        <title>Acuticoccus sediminis sp. nov., isolated from deep-sea sediment of Indian Ocean.</title>
        <authorList>
            <person name="Liu X."/>
            <person name="Lai Q."/>
            <person name="Du Y."/>
            <person name="Sun F."/>
            <person name="Zhang X."/>
            <person name="Wang S."/>
            <person name="Shao Z."/>
        </authorList>
    </citation>
    <scope>NUCLEOTIDE SEQUENCE [LARGE SCALE GENOMIC DNA]</scope>
    <source>
        <strain evidence="9 10">PTG4-2</strain>
    </source>
</reference>
<dbReference type="AlphaFoldDB" id="A0A8B2NYE1"/>
<gene>
    <name evidence="9" type="ORF">DLJ53_09380</name>
</gene>
<dbReference type="NCBIfam" id="NF033103">
    <property type="entry name" value="bla_class_A"/>
    <property type="match status" value="1"/>
</dbReference>
<keyword evidence="10" id="KW-1185">Reference proteome</keyword>
<comment type="similarity">
    <text evidence="2 6">Belongs to the class-A beta-lactamase family.</text>
</comment>
<sequence>MIGNVFTLPRAAGLALCVLISTPALSADAEDRLADTIRTLETDIDARIGVLVRDSASGWEWGHRQDERFLMASTFKSLLCGAVLAQVDSGALSLDEPIEIGEEDMVEYAPTTEKHIGGSMTVGDLCFATLDLSDNPAANLLIERLGGPQAVTAFARSTGDEVTRLDRFEPELNVFDPDDPRDTTSPTAMLSTWEAMLRGDALSATSRDQLEEWMSHGGVTGKLIRAETPDGWTVADKSGSGEGYTRNLVAMVTPEDRPPYFVAIFVSDSPTDFTTRNGALSRIGAAVVDVIEAR</sequence>
<dbReference type="GO" id="GO:0030655">
    <property type="term" value="P:beta-lactam antibiotic catabolic process"/>
    <property type="evidence" value="ECO:0007669"/>
    <property type="project" value="InterPro"/>
</dbReference>
<dbReference type="Gene3D" id="3.40.710.10">
    <property type="entry name" value="DD-peptidase/beta-lactamase superfamily"/>
    <property type="match status" value="1"/>
</dbReference>
<dbReference type="EC" id="3.5.2.6" evidence="3 6"/>
<dbReference type="EMBL" id="QHHQ01000002">
    <property type="protein sequence ID" value="RAI01620.1"/>
    <property type="molecule type" value="Genomic_DNA"/>
</dbReference>
<protein>
    <recommendedName>
        <fullName evidence="3 6">Beta-lactamase</fullName>
        <ecNumber evidence="3 6">3.5.2.6</ecNumber>
    </recommendedName>
</protein>
<dbReference type="InterPro" id="IPR012338">
    <property type="entry name" value="Beta-lactam/transpept-like"/>
</dbReference>
<evidence type="ECO:0000313" key="9">
    <source>
        <dbReference type="EMBL" id="RAI01620.1"/>
    </source>
</evidence>
<dbReference type="Proteomes" id="UP000249590">
    <property type="component" value="Unassembled WGS sequence"/>
</dbReference>
<evidence type="ECO:0000256" key="7">
    <source>
        <dbReference type="SAM" id="SignalP"/>
    </source>
</evidence>
<dbReference type="GO" id="GO:0046677">
    <property type="term" value="P:response to antibiotic"/>
    <property type="evidence" value="ECO:0007669"/>
    <property type="project" value="UniProtKB-UniRule"/>
</dbReference>
<evidence type="ECO:0000256" key="5">
    <source>
        <dbReference type="ARBA" id="ARBA00023251"/>
    </source>
</evidence>
<feature type="domain" description="Beta-lactamase class A catalytic" evidence="8">
    <location>
        <begin position="49"/>
        <end position="266"/>
    </location>
</feature>
<feature type="signal peptide" evidence="7">
    <location>
        <begin position="1"/>
        <end position="26"/>
    </location>
</feature>
<accession>A0A8B2NYE1</accession>
<evidence type="ECO:0000256" key="1">
    <source>
        <dbReference type="ARBA" id="ARBA00001526"/>
    </source>
</evidence>
<dbReference type="Pfam" id="PF13354">
    <property type="entry name" value="Beta-lactamase2"/>
    <property type="match status" value="1"/>
</dbReference>
<comment type="catalytic activity">
    <reaction evidence="1 6">
        <text>a beta-lactam + H2O = a substituted beta-amino acid</text>
        <dbReference type="Rhea" id="RHEA:20401"/>
        <dbReference type="ChEBI" id="CHEBI:15377"/>
        <dbReference type="ChEBI" id="CHEBI:35627"/>
        <dbReference type="ChEBI" id="CHEBI:140347"/>
        <dbReference type="EC" id="3.5.2.6"/>
    </reaction>
</comment>
<dbReference type="PANTHER" id="PTHR35333:SF3">
    <property type="entry name" value="BETA-LACTAMASE-TYPE TRANSPEPTIDASE FOLD CONTAINING PROTEIN"/>
    <property type="match status" value="1"/>
</dbReference>
<comment type="caution">
    <text evidence="9">The sequence shown here is derived from an EMBL/GenBank/DDBJ whole genome shotgun (WGS) entry which is preliminary data.</text>
</comment>
<proteinExistence type="inferred from homology"/>
<dbReference type="InterPro" id="IPR023650">
    <property type="entry name" value="Beta-lactam_class-A_AS"/>
</dbReference>
<feature type="chain" id="PRO_5032749092" description="Beta-lactamase" evidence="7">
    <location>
        <begin position="27"/>
        <end position="294"/>
    </location>
</feature>
<name>A0A8B2NYE1_9HYPH</name>
<dbReference type="OrthoDB" id="9784149at2"/>
<evidence type="ECO:0000259" key="8">
    <source>
        <dbReference type="Pfam" id="PF13354"/>
    </source>
</evidence>
<keyword evidence="7" id="KW-0732">Signal</keyword>
<evidence type="ECO:0000256" key="6">
    <source>
        <dbReference type="RuleBase" id="RU361140"/>
    </source>
</evidence>
<evidence type="ECO:0000256" key="2">
    <source>
        <dbReference type="ARBA" id="ARBA00009009"/>
    </source>
</evidence>
<evidence type="ECO:0000256" key="4">
    <source>
        <dbReference type="ARBA" id="ARBA00022801"/>
    </source>
</evidence>
<dbReference type="PANTHER" id="PTHR35333">
    <property type="entry name" value="BETA-LACTAMASE"/>
    <property type="match status" value="1"/>
</dbReference>
<dbReference type="RefSeq" id="WP_111344599.1">
    <property type="nucleotide sequence ID" value="NZ_QHHQ01000002.1"/>
</dbReference>
<keyword evidence="5 6" id="KW-0046">Antibiotic resistance</keyword>
<dbReference type="InterPro" id="IPR000871">
    <property type="entry name" value="Beta-lactam_class-A"/>
</dbReference>
<evidence type="ECO:0000256" key="3">
    <source>
        <dbReference type="ARBA" id="ARBA00012865"/>
    </source>
</evidence>
<dbReference type="InterPro" id="IPR045155">
    <property type="entry name" value="Beta-lactam_cat"/>
</dbReference>